<evidence type="ECO:0000313" key="12">
    <source>
        <dbReference type="Proteomes" id="UP000286134"/>
    </source>
</evidence>
<gene>
    <name evidence="11" type="ORF">OnM2_038070</name>
</gene>
<evidence type="ECO:0000313" key="11">
    <source>
        <dbReference type="EMBL" id="RKF61817.1"/>
    </source>
</evidence>
<accession>A0A420HWN3</accession>
<keyword evidence="4 8" id="KW-0378">Hydrolase</keyword>
<evidence type="ECO:0000259" key="10">
    <source>
        <dbReference type="PROSITE" id="PS51210"/>
    </source>
</evidence>
<name>A0A420HWN3_9PEZI</name>
<dbReference type="EMBL" id="MCFK01003862">
    <property type="protein sequence ID" value="RKF61817.1"/>
    <property type="molecule type" value="Genomic_DNA"/>
</dbReference>
<evidence type="ECO:0000256" key="6">
    <source>
        <dbReference type="ARBA" id="ARBA00023098"/>
    </source>
</evidence>
<reference evidence="11 12" key="1">
    <citation type="journal article" date="2018" name="BMC Genomics">
        <title>Comparative genome analyses reveal sequence features reflecting distinct modes of host-adaptation between dicot and monocot powdery mildew.</title>
        <authorList>
            <person name="Wu Y."/>
            <person name="Ma X."/>
            <person name="Pan Z."/>
            <person name="Kale S.D."/>
            <person name="Song Y."/>
            <person name="King H."/>
            <person name="Zhang Q."/>
            <person name="Presley C."/>
            <person name="Deng X."/>
            <person name="Wei C.I."/>
            <person name="Xiao S."/>
        </authorList>
    </citation>
    <scope>NUCLEOTIDE SEQUENCE [LARGE SCALE GENOMIC DNA]</scope>
    <source>
        <strain evidence="11">UMSG2</strain>
    </source>
</reference>
<evidence type="ECO:0000256" key="5">
    <source>
        <dbReference type="ARBA" id="ARBA00022963"/>
    </source>
</evidence>
<evidence type="ECO:0000256" key="3">
    <source>
        <dbReference type="ARBA" id="ARBA00022729"/>
    </source>
</evidence>
<keyword evidence="6 8" id="KW-0443">Lipid metabolism</keyword>
<dbReference type="PROSITE" id="PS51210">
    <property type="entry name" value="PLA2C"/>
    <property type="match status" value="1"/>
</dbReference>
<dbReference type="GO" id="GO:0004623">
    <property type="term" value="F:phospholipase A2 activity"/>
    <property type="evidence" value="ECO:0007669"/>
    <property type="project" value="TreeGrafter"/>
</dbReference>
<dbReference type="STRING" id="212602.A0A420HWN3"/>
<evidence type="ECO:0000256" key="2">
    <source>
        <dbReference type="ARBA" id="ARBA00013274"/>
    </source>
</evidence>
<dbReference type="PANTHER" id="PTHR10728:SF33">
    <property type="entry name" value="LYSOPHOSPHOLIPASE 1-RELATED"/>
    <property type="match status" value="1"/>
</dbReference>
<dbReference type="GO" id="GO:0005783">
    <property type="term" value="C:endoplasmic reticulum"/>
    <property type="evidence" value="ECO:0007669"/>
    <property type="project" value="TreeGrafter"/>
</dbReference>
<evidence type="ECO:0000256" key="8">
    <source>
        <dbReference type="PROSITE-ProRule" id="PRU00555"/>
    </source>
</evidence>
<dbReference type="GO" id="GO:0004622">
    <property type="term" value="F:phosphatidylcholine lysophospholipase activity"/>
    <property type="evidence" value="ECO:0007669"/>
    <property type="project" value="UniProtKB-EC"/>
</dbReference>
<dbReference type="Proteomes" id="UP000286134">
    <property type="component" value="Unassembled WGS sequence"/>
</dbReference>
<comment type="caution">
    <text evidence="11">The sequence shown here is derived from an EMBL/GenBank/DDBJ whole genome shotgun (WGS) entry which is preliminary data.</text>
</comment>
<dbReference type="OrthoDB" id="4084751at2759"/>
<comment type="catalytic activity">
    <reaction evidence="9">
        <text>a 1-acyl-sn-glycero-3-phosphocholine + H2O = sn-glycerol 3-phosphocholine + a fatty acid + H(+)</text>
        <dbReference type="Rhea" id="RHEA:15177"/>
        <dbReference type="ChEBI" id="CHEBI:15377"/>
        <dbReference type="ChEBI" id="CHEBI:15378"/>
        <dbReference type="ChEBI" id="CHEBI:16870"/>
        <dbReference type="ChEBI" id="CHEBI:28868"/>
        <dbReference type="ChEBI" id="CHEBI:58168"/>
        <dbReference type="EC" id="3.1.1.5"/>
    </reaction>
</comment>
<dbReference type="GO" id="GO:0005829">
    <property type="term" value="C:cytosol"/>
    <property type="evidence" value="ECO:0007669"/>
    <property type="project" value="TreeGrafter"/>
</dbReference>
<dbReference type="Pfam" id="PF01735">
    <property type="entry name" value="PLA2_B"/>
    <property type="match status" value="1"/>
</dbReference>
<proteinExistence type="inferred from homology"/>
<organism evidence="11 12">
    <name type="scientific">Erysiphe neolycopersici</name>
    <dbReference type="NCBI Taxonomy" id="212602"/>
    <lineage>
        <taxon>Eukaryota</taxon>
        <taxon>Fungi</taxon>
        <taxon>Dikarya</taxon>
        <taxon>Ascomycota</taxon>
        <taxon>Pezizomycotina</taxon>
        <taxon>Leotiomycetes</taxon>
        <taxon>Erysiphales</taxon>
        <taxon>Erysiphaceae</taxon>
        <taxon>Erysiphe</taxon>
    </lineage>
</organism>
<evidence type="ECO:0000256" key="1">
    <source>
        <dbReference type="ARBA" id="ARBA00008780"/>
    </source>
</evidence>
<dbReference type="AlphaFoldDB" id="A0A420HWN3"/>
<evidence type="ECO:0000256" key="4">
    <source>
        <dbReference type="ARBA" id="ARBA00022801"/>
    </source>
</evidence>
<feature type="domain" description="PLA2c" evidence="10">
    <location>
        <begin position="1"/>
        <end position="420"/>
    </location>
</feature>
<dbReference type="Gene3D" id="3.40.1090.10">
    <property type="entry name" value="Cytosolic phospholipase A2 catalytic domain"/>
    <property type="match status" value="1"/>
</dbReference>
<dbReference type="PANTHER" id="PTHR10728">
    <property type="entry name" value="CYTOSOLIC PHOSPHOLIPASE A2"/>
    <property type="match status" value="1"/>
</dbReference>
<comment type="similarity">
    <text evidence="1 9">Belongs to the lysophospholipase family.</text>
</comment>
<keyword evidence="7" id="KW-0325">Glycoprotein</keyword>
<dbReference type="SMART" id="SM00022">
    <property type="entry name" value="PLAc"/>
    <property type="match status" value="1"/>
</dbReference>
<sequence length="454" mass="50107">MFANNFSTVESLRNSEKDSNLWKFENSIFEGPEMRGHVFDTASYIKKIVSDVDSKEEAGFDASAVDFWGRALSYQLIDAVDGGPAYTFSSIALQDGFKDGLIPFPMLVATRSLSDNRQNSIISNVFEMNPFELGTWDTNIAGFAPMEYLGTNFSAGSVPSGGQCVMGFDQVGFLIGTTSTIFEEAINRVANSTSILFFRNALQKLIKGNNDVAQFQPNPFLGFNPDMNPIVKSKELSLVDGGLDGQNLPLLPLIQQNRKVDVIFAVDSSADSQNFPNGTALVATYERNLQGKFNSKISFPSIPDQNTFVNLGLNKHPTFFGCNTSNITGDAPLIVYIPNTRISVESNISTFQSEYKRSFRNKMIQNGYEFSTRKNGTLDPQWPACMGCAVLSRSMTRTKTPFPAVCQQCFASYCWDGSLDQTPVKISSALRNVNNHYPLMALVLILNIIYQVAS</sequence>
<dbReference type="SUPFAM" id="SSF52151">
    <property type="entry name" value="FabD/lysophospholipase-like"/>
    <property type="match status" value="1"/>
</dbReference>
<dbReference type="InterPro" id="IPR002642">
    <property type="entry name" value="LysoPLipase_cat_dom"/>
</dbReference>
<keyword evidence="12" id="KW-1185">Reference proteome</keyword>
<keyword evidence="3" id="KW-0732">Signal</keyword>
<evidence type="ECO:0000256" key="7">
    <source>
        <dbReference type="ARBA" id="ARBA00023180"/>
    </source>
</evidence>
<dbReference type="InterPro" id="IPR016035">
    <property type="entry name" value="Acyl_Trfase/lysoPLipase"/>
</dbReference>
<dbReference type="GO" id="GO:0046475">
    <property type="term" value="P:glycerophospholipid catabolic process"/>
    <property type="evidence" value="ECO:0007669"/>
    <property type="project" value="TreeGrafter"/>
</dbReference>
<keyword evidence="5 8" id="KW-0442">Lipid degradation</keyword>
<protein>
    <recommendedName>
        <fullName evidence="2 9">Lysophospholipase</fullName>
        <ecNumber evidence="2 9">3.1.1.5</ecNumber>
    </recommendedName>
</protein>
<dbReference type="EC" id="3.1.1.5" evidence="2 9"/>
<evidence type="ECO:0000256" key="9">
    <source>
        <dbReference type="RuleBase" id="RU362103"/>
    </source>
</evidence>